<evidence type="ECO:0000256" key="1">
    <source>
        <dbReference type="ARBA" id="ARBA00010609"/>
    </source>
</evidence>
<evidence type="ECO:0000259" key="4">
    <source>
        <dbReference type="Pfam" id="PF00394"/>
    </source>
</evidence>
<evidence type="ECO:0000259" key="5">
    <source>
        <dbReference type="Pfam" id="PF07731"/>
    </source>
</evidence>
<dbReference type="EMBL" id="BONY01000135">
    <property type="protein sequence ID" value="GIH11457.1"/>
    <property type="molecule type" value="Genomic_DNA"/>
</dbReference>
<dbReference type="Gene3D" id="2.60.40.420">
    <property type="entry name" value="Cupredoxins - blue copper proteins"/>
    <property type="match status" value="3"/>
</dbReference>
<organism evidence="7 8">
    <name type="scientific">Rhizocola hellebori</name>
    <dbReference type="NCBI Taxonomy" id="1392758"/>
    <lineage>
        <taxon>Bacteria</taxon>
        <taxon>Bacillati</taxon>
        <taxon>Actinomycetota</taxon>
        <taxon>Actinomycetes</taxon>
        <taxon>Micromonosporales</taxon>
        <taxon>Micromonosporaceae</taxon>
        <taxon>Rhizocola</taxon>
    </lineage>
</organism>
<feature type="domain" description="Plastocyanin-like" evidence="5">
    <location>
        <begin position="361"/>
        <end position="479"/>
    </location>
</feature>
<dbReference type="Pfam" id="PF00394">
    <property type="entry name" value="Cu-oxidase"/>
    <property type="match status" value="1"/>
</dbReference>
<dbReference type="InterPro" id="IPR002355">
    <property type="entry name" value="Cu_oxidase_Cu_BS"/>
</dbReference>
<dbReference type="InterPro" id="IPR011707">
    <property type="entry name" value="Cu-oxidase-like_N"/>
</dbReference>
<keyword evidence="8" id="KW-1185">Reference proteome</keyword>
<feature type="domain" description="Plastocyanin-like" evidence="6">
    <location>
        <begin position="74"/>
        <end position="179"/>
    </location>
</feature>
<feature type="domain" description="Plastocyanin-like" evidence="4">
    <location>
        <begin position="240"/>
        <end position="294"/>
    </location>
</feature>
<protein>
    <submittedName>
        <fullName evidence="7">Multicopper oxidase</fullName>
    </submittedName>
</protein>
<keyword evidence="3" id="KW-0560">Oxidoreductase</keyword>
<dbReference type="CDD" id="cd13890">
    <property type="entry name" value="CuRO_3_CueO_FtsP"/>
    <property type="match status" value="1"/>
</dbReference>
<dbReference type="InterPro" id="IPR008972">
    <property type="entry name" value="Cupredoxin"/>
</dbReference>
<dbReference type="CDD" id="cd13867">
    <property type="entry name" value="CuRO_2_CueO_FtsP"/>
    <property type="match status" value="1"/>
</dbReference>
<dbReference type="PANTHER" id="PTHR48267">
    <property type="entry name" value="CUPREDOXIN SUPERFAMILY PROTEIN"/>
    <property type="match status" value="1"/>
</dbReference>
<dbReference type="GO" id="GO:0005507">
    <property type="term" value="F:copper ion binding"/>
    <property type="evidence" value="ECO:0007669"/>
    <property type="project" value="InterPro"/>
</dbReference>
<dbReference type="RefSeq" id="WP_203915176.1">
    <property type="nucleotide sequence ID" value="NZ_BONY01000135.1"/>
</dbReference>
<dbReference type="Pfam" id="PF07732">
    <property type="entry name" value="Cu-oxidase_3"/>
    <property type="match status" value="1"/>
</dbReference>
<dbReference type="AlphaFoldDB" id="A0A8J3VMA7"/>
<comment type="caution">
    <text evidence="7">The sequence shown here is derived from an EMBL/GenBank/DDBJ whole genome shotgun (WGS) entry which is preliminary data.</text>
</comment>
<evidence type="ECO:0000313" key="8">
    <source>
        <dbReference type="Proteomes" id="UP000612899"/>
    </source>
</evidence>
<dbReference type="InterPro" id="IPR011706">
    <property type="entry name" value="Cu-oxidase_C"/>
</dbReference>
<dbReference type="PANTHER" id="PTHR48267:SF1">
    <property type="entry name" value="BILIRUBIN OXIDASE"/>
    <property type="match status" value="1"/>
</dbReference>
<comment type="similarity">
    <text evidence="1">Belongs to the multicopper oxidase family.</text>
</comment>
<reference evidence="7" key="1">
    <citation type="submission" date="2021-01" db="EMBL/GenBank/DDBJ databases">
        <title>Whole genome shotgun sequence of Rhizocola hellebori NBRC 109834.</title>
        <authorList>
            <person name="Komaki H."/>
            <person name="Tamura T."/>
        </authorList>
    </citation>
    <scope>NUCLEOTIDE SEQUENCE</scope>
    <source>
        <strain evidence="7">NBRC 109834</strain>
    </source>
</reference>
<dbReference type="PROSITE" id="PS51257">
    <property type="entry name" value="PROKAR_LIPOPROTEIN"/>
    <property type="match status" value="1"/>
</dbReference>
<dbReference type="PROSITE" id="PS00080">
    <property type="entry name" value="MULTICOPPER_OXIDASE2"/>
    <property type="match status" value="1"/>
</dbReference>
<evidence type="ECO:0000259" key="6">
    <source>
        <dbReference type="Pfam" id="PF07732"/>
    </source>
</evidence>
<sequence>MRKVLTVVIGLVLVACGLGAILVIRLWNGTALDTTGEVAFANRLAIPPLAQSRLDERGRRIFELTAEESSHDFGGQRVPTWGFNGEYLGPTLRANRGEQVVVNVHNGLAEPTTVHWHGMHLPATMDGGPHQPIPPGQTWSPTWKIDQPAATLWYHPHPHGETAQHVYRGLAGMFLLDDGQTALPSTYGVDDIPLIVQDKQFDDGRLDESKSVLGDVGVLGDTIAVNGVTGPYLEVSTSLVRLRLLNASNARVYRFGLADDRDFQLVATDGGLLETPFTTNGIQLAPGERAEIVVGLRAGETAVLRSGPQDLGIGALGDRFVGGHDRLDILQLRAAPTLAPSAPVPGKLAEIARLDPKQAAQSRQFRVQARTINGRKMDMSRVDATVVKGTTELWTLTNNDGTPHSFHLHDVQFQVVKVGGSGPPPQLRGWKDTVFLRTGEPVQVIARFADYSDPNTPYMFHCHVLLHEDEGMMGQFVVVEPGQQAGQVHSH</sequence>
<keyword evidence="2" id="KW-0479">Metal-binding</keyword>
<gene>
    <name evidence="7" type="ORF">Rhe02_95240</name>
</gene>
<evidence type="ECO:0000313" key="7">
    <source>
        <dbReference type="EMBL" id="GIH11457.1"/>
    </source>
</evidence>
<name>A0A8J3VMA7_9ACTN</name>
<evidence type="ECO:0000256" key="3">
    <source>
        <dbReference type="ARBA" id="ARBA00023002"/>
    </source>
</evidence>
<dbReference type="InterPro" id="IPR045087">
    <property type="entry name" value="Cu-oxidase_fam"/>
</dbReference>
<dbReference type="Pfam" id="PF07731">
    <property type="entry name" value="Cu-oxidase_2"/>
    <property type="match status" value="1"/>
</dbReference>
<proteinExistence type="inferred from homology"/>
<dbReference type="SUPFAM" id="SSF49503">
    <property type="entry name" value="Cupredoxins"/>
    <property type="match status" value="3"/>
</dbReference>
<dbReference type="InterPro" id="IPR001117">
    <property type="entry name" value="Cu-oxidase_2nd"/>
</dbReference>
<evidence type="ECO:0000256" key="2">
    <source>
        <dbReference type="ARBA" id="ARBA00022723"/>
    </source>
</evidence>
<accession>A0A8J3VMA7</accession>
<dbReference type="Proteomes" id="UP000612899">
    <property type="component" value="Unassembled WGS sequence"/>
</dbReference>
<dbReference type="GO" id="GO:0016491">
    <property type="term" value="F:oxidoreductase activity"/>
    <property type="evidence" value="ECO:0007669"/>
    <property type="project" value="UniProtKB-KW"/>
</dbReference>
<dbReference type="CDD" id="cd04232">
    <property type="entry name" value="CuRO_1_CueO_FtsP"/>
    <property type="match status" value="1"/>
</dbReference>